<evidence type="ECO:0000256" key="1">
    <source>
        <dbReference type="SAM" id="MobiDB-lite"/>
    </source>
</evidence>
<keyword evidence="3" id="KW-1185">Reference proteome</keyword>
<evidence type="ECO:0000313" key="2">
    <source>
        <dbReference type="EMBL" id="KAJ3644646.1"/>
    </source>
</evidence>
<organism evidence="2 3">
    <name type="scientific">Zophobas morio</name>
    <dbReference type="NCBI Taxonomy" id="2755281"/>
    <lineage>
        <taxon>Eukaryota</taxon>
        <taxon>Metazoa</taxon>
        <taxon>Ecdysozoa</taxon>
        <taxon>Arthropoda</taxon>
        <taxon>Hexapoda</taxon>
        <taxon>Insecta</taxon>
        <taxon>Pterygota</taxon>
        <taxon>Neoptera</taxon>
        <taxon>Endopterygota</taxon>
        <taxon>Coleoptera</taxon>
        <taxon>Polyphaga</taxon>
        <taxon>Cucujiformia</taxon>
        <taxon>Tenebrionidae</taxon>
        <taxon>Zophobas</taxon>
    </lineage>
</organism>
<gene>
    <name evidence="2" type="ORF">Zmor_022360</name>
</gene>
<proteinExistence type="predicted"/>
<protein>
    <submittedName>
        <fullName evidence="2">Uncharacterized protein</fullName>
    </submittedName>
</protein>
<feature type="compositionally biased region" description="Basic and acidic residues" evidence="1">
    <location>
        <begin position="15"/>
        <end position="25"/>
    </location>
</feature>
<accession>A0AA38M5X2</accession>
<dbReference type="EMBL" id="JALNTZ010000007">
    <property type="protein sequence ID" value="KAJ3644646.1"/>
    <property type="molecule type" value="Genomic_DNA"/>
</dbReference>
<dbReference type="AlphaFoldDB" id="A0AA38M5X2"/>
<feature type="region of interest" description="Disordered" evidence="1">
    <location>
        <begin position="1"/>
        <end position="25"/>
    </location>
</feature>
<sequence>MAEKYGYMQAARVARQRDPPQPEKMERLTFDGSFKRSGGSGDMHHVDGVGRRVRVKNKREVRCYCDGICHVDACLEGCAEGDVR</sequence>
<reference evidence="2" key="1">
    <citation type="journal article" date="2023" name="G3 (Bethesda)">
        <title>Whole genome assemblies of Zophobas morio and Tenebrio molitor.</title>
        <authorList>
            <person name="Kaur S."/>
            <person name="Stinson S.A."/>
            <person name="diCenzo G.C."/>
        </authorList>
    </citation>
    <scope>NUCLEOTIDE SEQUENCE</scope>
    <source>
        <strain evidence="2">QUZm001</strain>
    </source>
</reference>
<evidence type="ECO:0000313" key="3">
    <source>
        <dbReference type="Proteomes" id="UP001168821"/>
    </source>
</evidence>
<name>A0AA38M5X2_9CUCU</name>
<dbReference type="Proteomes" id="UP001168821">
    <property type="component" value="Unassembled WGS sequence"/>
</dbReference>
<comment type="caution">
    <text evidence="2">The sequence shown here is derived from an EMBL/GenBank/DDBJ whole genome shotgun (WGS) entry which is preliminary data.</text>
</comment>